<evidence type="ECO:0000313" key="2">
    <source>
        <dbReference type="EMBL" id="PJF34571.1"/>
    </source>
</evidence>
<dbReference type="AlphaFoldDB" id="A0A2M8PAK7"/>
<proteinExistence type="predicted"/>
<organism evidence="2 3">
    <name type="scientific">Candidatus Thermofonsia Clade 1 bacterium</name>
    <dbReference type="NCBI Taxonomy" id="2364210"/>
    <lineage>
        <taxon>Bacteria</taxon>
        <taxon>Bacillati</taxon>
        <taxon>Chloroflexota</taxon>
        <taxon>Candidatus Thermofontia</taxon>
        <taxon>Candidatus Thermofonsia Clade 1</taxon>
    </lineage>
</organism>
<feature type="region of interest" description="Disordered" evidence="1">
    <location>
        <begin position="43"/>
        <end position="67"/>
    </location>
</feature>
<feature type="compositionally biased region" description="Basic and acidic residues" evidence="1">
    <location>
        <begin position="49"/>
        <end position="67"/>
    </location>
</feature>
<dbReference type="Proteomes" id="UP000229681">
    <property type="component" value="Unassembled WGS sequence"/>
</dbReference>
<evidence type="ECO:0000256" key="1">
    <source>
        <dbReference type="SAM" id="MobiDB-lite"/>
    </source>
</evidence>
<feature type="non-terminal residue" evidence="2">
    <location>
        <position position="67"/>
    </location>
</feature>
<protein>
    <submittedName>
        <fullName evidence="2">Uncharacterized protein</fullName>
    </submittedName>
</protein>
<reference evidence="2 3" key="1">
    <citation type="submission" date="2017-11" db="EMBL/GenBank/DDBJ databases">
        <title>Evolution of Phototrophy in the Chloroflexi Phylum Driven by Horizontal Gene Transfer.</title>
        <authorList>
            <person name="Ward L.M."/>
            <person name="Hemp J."/>
            <person name="Shih P.M."/>
            <person name="Mcglynn S.E."/>
            <person name="Fischer W."/>
        </authorList>
    </citation>
    <scope>NUCLEOTIDE SEQUENCE [LARGE SCALE GENOMIC DNA]</scope>
    <source>
        <strain evidence="2">JP3_13</strain>
    </source>
</reference>
<comment type="caution">
    <text evidence="2">The sequence shown here is derived from an EMBL/GenBank/DDBJ whole genome shotgun (WGS) entry which is preliminary data.</text>
</comment>
<name>A0A2M8PAK7_9CHLR</name>
<gene>
    <name evidence="2" type="ORF">CUN49_14980</name>
</gene>
<evidence type="ECO:0000313" key="3">
    <source>
        <dbReference type="Proteomes" id="UP000229681"/>
    </source>
</evidence>
<sequence length="67" mass="7355">MWLAAFAPLTCYRHGFLPAHRQTQEQQAASAVFPFIVDDMCGTGGRQSADPEEKPAQGDQHDLAHTT</sequence>
<accession>A0A2M8PAK7</accession>
<dbReference type="EMBL" id="PGTM01000337">
    <property type="protein sequence ID" value="PJF34571.1"/>
    <property type="molecule type" value="Genomic_DNA"/>
</dbReference>